<name>A0A7W6K3C2_9HYPH</name>
<dbReference type="InterPro" id="IPR045336">
    <property type="entry name" value="MmgE_PrpD_N"/>
</dbReference>
<evidence type="ECO:0000313" key="4">
    <source>
        <dbReference type="EMBL" id="MBB4104429.1"/>
    </source>
</evidence>
<feature type="domain" description="MmgE/PrpD N-terminal" evidence="2">
    <location>
        <begin position="8"/>
        <end position="219"/>
    </location>
</feature>
<evidence type="ECO:0000259" key="2">
    <source>
        <dbReference type="Pfam" id="PF03972"/>
    </source>
</evidence>
<gene>
    <name evidence="4" type="ORF">GGQ66_003006</name>
</gene>
<comment type="caution">
    <text evidence="4">The sequence shown here is derived from an EMBL/GenBank/DDBJ whole genome shotgun (WGS) entry which is preliminary data.</text>
</comment>
<dbReference type="EMBL" id="JACIDU010000012">
    <property type="protein sequence ID" value="MBB4104429.1"/>
    <property type="molecule type" value="Genomic_DNA"/>
</dbReference>
<dbReference type="PANTHER" id="PTHR16943:SF8">
    <property type="entry name" value="2-METHYLCITRATE DEHYDRATASE"/>
    <property type="match status" value="1"/>
</dbReference>
<keyword evidence="5" id="KW-1185">Reference proteome</keyword>
<protein>
    <submittedName>
        <fullName evidence="4">2-methylcitrate dehydratase PrpD</fullName>
    </submittedName>
</protein>
<dbReference type="GO" id="GO:0016829">
    <property type="term" value="F:lyase activity"/>
    <property type="evidence" value="ECO:0007669"/>
    <property type="project" value="InterPro"/>
</dbReference>
<proteinExistence type="inferred from homology"/>
<dbReference type="InterPro" id="IPR042183">
    <property type="entry name" value="MmgE/PrpD_sf_1"/>
</dbReference>
<dbReference type="Gene3D" id="1.10.4100.10">
    <property type="entry name" value="2-methylcitrate dehydratase PrpD"/>
    <property type="match status" value="1"/>
</dbReference>
<evidence type="ECO:0000256" key="1">
    <source>
        <dbReference type="ARBA" id="ARBA00006174"/>
    </source>
</evidence>
<evidence type="ECO:0000259" key="3">
    <source>
        <dbReference type="Pfam" id="PF19305"/>
    </source>
</evidence>
<dbReference type="Pfam" id="PF19305">
    <property type="entry name" value="MmgE_PrpD_C"/>
    <property type="match status" value="1"/>
</dbReference>
<organism evidence="4 5">
    <name type="scientific">Allorhizobium borbori</name>
    <dbReference type="NCBI Taxonomy" id="485907"/>
    <lineage>
        <taxon>Bacteria</taxon>
        <taxon>Pseudomonadati</taxon>
        <taxon>Pseudomonadota</taxon>
        <taxon>Alphaproteobacteria</taxon>
        <taxon>Hyphomicrobiales</taxon>
        <taxon>Rhizobiaceae</taxon>
        <taxon>Rhizobium/Agrobacterium group</taxon>
        <taxon>Allorhizobium</taxon>
    </lineage>
</organism>
<reference evidence="4 5" key="1">
    <citation type="submission" date="2020-08" db="EMBL/GenBank/DDBJ databases">
        <title>Genomic Encyclopedia of Type Strains, Phase IV (KMG-IV): sequencing the most valuable type-strain genomes for metagenomic binning, comparative biology and taxonomic classification.</title>
        <authorList>
            <person name="Goeker M."/>
        </authorList>
    </citation>
    <scope>NUCLEOTIDE SEQUENCE [LARGE SCALE GENOMIC DNA]</scope>
    <source>
        <strain evidence="4 5">DSM 26385</strain>
    </source>
</reference>
<dbReference type="Gene3D" id="3.30.1330.120">
    <property type="entry name" value="2-methylcitrate dehydratase PrpD"/>
    <property type="match status" value="1"/>
</dbReference>
<dbReference type="AlphaFoldDB" id="A0A7W6K3C2"/>
<dbReference type="InterPro" id="IPR042188">
    <property type="entry name" value="MmgE/PrpD_sf_2"/>
</dbReference>
<dbReference type="InterPro" id="IPR045337">
    <property type="entry name" value="MmgE_PrpD_C"/>
</dbReference>
<dbReference type="RefSeq" id="WP_183793518.1">
    <property type="nucleotide sequence ID" value="NZ_JACIDU010000012.1"/>
</dbReference>
<evidence type="ECO:0000313" key="5">
    <source>
        <dbReference type="Proteomes" id="UP000584824"/>
    </source>
</evidence>
<feature type="domain" description="MmgE/PrpD C-terminal" evidence="3">
    <location>
        <begin position="256"/>
        <end position="426"/>
    </location>
</feature>
<accession>A0A7W6K3C2</accession>
<dbReference type="Proteomes" id="UP000584824">
    <property type="component" value="Unassembled WGS sequence"/>
</dbReference>
<dbReference type="SUPFAM" id="SSF103378">
    <property type="entry name" value="2-methylcitrate dehydratase PrpD"/>
    <property type="match status" value="1"/>
</dbReference>
<comment type="similarity">
    <text evidence="1">Belongs to the PrpD family.</text>
</comment>
<sequence length="446" mass="47067">MSLAVTAALADDIAHIRENPPSRSGLERAQAAFLDTIGVMIAGGSEPAVALLADTLMKLGENPHGQSAGLLLDATAAHVLDFDDVAFGGHVSAILVPSILRAATDRGVSGIDMLLAYAAGYEAWSEIASREKVMYHARGLHPTGLLGPIASAAACSVLFRLDTCQTSMALAIAASQGAGLTANFGTMTKPFHAGRAAQAGFLAACLAQNGFTAAPDGLESFLSSYSPGGDIDRERPLNRASGAWMLERIPPSVKQYPVCYAGHRAIDASIELAQVHPLSLADIVSIDVLISDRHSKTLRYSKPKTASEARFSLEFFVASALSHNWVGLSDVDDANLTDETLQQLMAKITRRISDDIDPVLDGFARYDQVAVCLSDGQRLISAPVSRALGHAERPLDLAHIRTKFEDCLAYAGRSSDAEALFSVVATLADSTEGTLLSAPWVTGRGL</sequence>
<dbReference type="Pfam" id="PF03972">
    <property type="entry name" value="MmgE_PrpD_N"/>
    <property type="match status" value="1"/>
</dbReference>
<dbReference type="InterPro" id="IPR036148">
    <property type="entry name" value="MmgE/PrpD_sf"/>
</dbReference>
<dbReference type="InterPro" id="IPR005656">
    <property type="entry name" value="MmgE_PrpD"/>
</dbReference>
<dbReference type="PANTHER" id="PTHR16943">
    <property type="entry name" value="2-METHYLCITRATE DEHYDRATASE-RELATED"/>
    <property type="match status" value="1"/>
</dbReference>